<dbReference type="EMBL" id="CANTFK010000800">
    <property type="protein sequence ID" value="CAI5728432.1"/>
    <property type="molecule type" value="Genomic_DNA"/>
</dbReference>
<comment type="caution">
    <text evidence="3">The sequence shown here is derived from an EMBL/GenBank/DDBJ whole genome shotgun (WGS) entry which is preliminary data.</text>
</comment>
<protein>
    <submittedName>
        <fullName evidence="3">Uncharacterized protein</fullName>
    </submittedName>
</protein>
<proteinExistence type="predicted"/>
<evidence type="ECO:0000313" key="2">
    <source>
        <dbReference type="EMBL" id="CAH0487770.1"/>
    </source>
</evidence>
<feature type="region of interest" description="Disordered" evidence="1">
    <location>
        <begin position="243"/>
        <end position="340"/>
    </location>
</feature>
<accession>A0AAV0TZR4</accession>
<dbReference type="AlphaFoldDB" id="A0AAV0TZR4"/>
<reference evidence="2 4" key="1">
    <citation type="submission" date="2021-11" db="EMBL/GenBank/DDBJ databases">
        <authorList>
            <person name="Islam A."/>
            <person name="Islam S."/>
            <person name="Flora M.S."/>
            <person name="Rahman M."/>
            <person name="Ziaur R.M."/>
            <person name="Epstein J.H."/>
            <person name="Hassan M."/>
            <person name="Klassen M."/>
            <person name="Woodard K."/>
            <person name="Webb A."/>
            <person name="Webby R.J."/>
            <person name="El Zowalaty M.E."/>
        </authorList>
    </citation>
    <scope>NUCLEOTIDE SEQUENCE [LARGE SCALE GENOMIC DNA]</scope>
    <source>
        <strain evidence="2">Pf1</strain>
    </source>
</reference>
<feature type="region of interest" description="Disordered" evidence="1">
    <location>
        <begin position="1"/>
        <end position="153"/>
    </location>
</feature>
<organism evidence="3 5">
    <name type="scientific">Peronospora farinosa</name>
    <dbReference type="NCBI Taxonomy" id="134698"/>
    <lineage>
        <taxon>Eukaryota</taxon>
        <taxon>Sar</taxon>
        <taxon>Stramenopiles</taxon>
        <taxon>Oomycota</taxon>
        <taxon>Peronosporomycetes</taxon>
        <taxon>Peronosporales</taxon>
        <taxon>Peronosporaceae</taxon>
        <taxon>Peronospora</taxon>
    </lineage>
</organism>
<feature type="compositionally biased region" description="Low complexity" evidence="1">
    <location>
        <begin position="35"/>
        <end position="51"/>
    </location>
</feature>
<dbReference type="EMBL" id="CAKLBC010000695">
    <property type="protein sequence ID" value="CAH0487770.1"/>
    <property type="molecule type" value="Genomic_DNA"/>
</dbReference>
<feature type="compositionally biased region" description="Acidic residues" evidence="1">
    <location>
        <begin position="116"/>
        <end position="133"/>
    </location>
</feature>
<evidence type="ECO:0000313" key="3">
    <source>
        <dbReference type="EMBL" id="CAI5728432.1"/>
    </source>
</evidence>
<feature type="compositionally biased region" description="Low complexity" evidence="1">
    <location>
        <begin position="263"/>
        <end position="305"/>
    </location>
</feature>
<sequence>MAKRKFVSSKKNAPSRTISSKEAALHCRTGSRVGVESQSSNSVASSDVESSTPLSSEYEQEDDDDLNVSQSVTPQPMAVEVMPATVGRGKQLRFPTALSRGKVLPAEGGVASDGDHDSDDESLLSVADSDDDNQDRGETAMEIEEEPTVATPPIHIESLSMTNDVKSFNKDAPTYPIKAVRARKRHRPDSEYYKQMSTYVRDCLLSVRHGSNSDTLVDAFKDDSSSRHDEFRRRLTAGEVERVTWKEPPSVESGGTLSHDASSSKTTKSSKSSKSSKMSKSSRLSEQSNSSKPSKASSKSKTLASDSRDAFTDKSIPLLSNGSANHLTPPTQPTAPVAPSAPAMCEICKKKLSGETSKEDEEKQERSLKMEKDVKAEEVKQPLIEVKQPLEEVKLPLEEVKLPLEEVKKEPLSQALTPFVGHFTITFSPGSDAQNLRLESAKLMNEARKLKHEGNRRGSSERGSGGHVTQGKYYLRSGAKFFEYALKLQEVKMAYQEKGDVQHARTFGENCVTTLSQTSSLIESTIRAFQSAGSMRLAALGCKMAAVVHLTVYRLQHRKLQSFYSELFTPGRSPESRENGLTPPIDPTCNLNGNSSKDAAMCKHLLKEMEHTLRGFEMWRRYESYKVSVLPRVTNPVIIDPAVFFEDFEAEFNLS</sequence>
<dbReference type="Proteomes" id="UP001157938">
    <property type="component" value="Unassembled WGS sequence"/>
</dbReference>
<evidence type="ECO:0000313" key="5">
    <source>
        <dbReference type="Proteomes" id="UP001159659"/>
    </source>
</evidence>
<name>A0AAV0TZR4_9STRA</name>
<reference evidence="3" key="2">
    <citation type="submission" date="2022-12" db="EMBL/GenBank/DDBJ databases">
        <authorList>
            <person name="Webb A."/>
        </authorList>
    </citation>
    <scope>NUCLEOTIDE SEQUENCE</scope>
    <source>
        <strain evidence="3">Pf2</strain>
    </source>
</reference>
<keyword evidence="4" id="KW-1185">Reference proteome</keyword>
<evidence type="ECO:0000313" key="4">
    <source>
        <dbReference type="Proteomes" id="UP001157938"/>
    </source>
</evidence>
<feature type="compositionally biased region" description="Basic and acidic residues" evidence="1">
    <location>
        <begin position="450"/>
        <end position="460"/>
    </location>
</feature>
<dbReference type="Proteomes" id="UP001159659">
    <property type="component" value="Unassembled WGS sequence"/>
</dbReference>
<feature type="region of interest" description="Disordered" evidence="1">
    <location>
        <begin position="450"/>
        <end position="469"/>
    </location>
</feature>
<gene>
    <name evidence="2" type="ORF">PFR001_LOCUS3300</name>
    <name evidence="3" type="ORF">PFR002_LOCUS5803</name>
</gene>
<feature type="compositionally biased region" description="Polar residues" evidence="1">
    <location>
        <begin position="9"/>
        <end position="20"/>
    </location>
</feature>
<evidence type="ECO:0000256" key="1">
    <source>
        <dbReference type="SAM" id="MobiDB-lite"/>
    </source>
</evidence>